<feature type="compositionally biased region" description="Polar residues" evidence="1">
    <location>
        <begin position="190"/>
        <end position="220"/>
    </location>
</feature>
<dbReference type="GeneID" id="54365307"/>
<dbReference type="PANTHER" id="PTHR42053:SF1">
    <property type="match status" value="1"/>
</dbReference>
<dbReference type="OrthoDB" id="5405654at2759"/>
<gene>
    <name evidence="3" type="ORF">K489DRAFT_408662</name>
</gene>
<feature type="region of interest" description="Disordered" evidence="1">
    <location>
        <begin position="424"/>
        <end position="457"/>
    </location>
</feature>
<reference evidence="3" key="1">
    <citation type="submission" date="2020-01" db="EMBL/GenBank/DDBJ databases">
        <authorList>
            <consortium name="DOE Joint Genome Institute"/>
            <person name="Haridas S."/>
            <person name="Albert R."/>
            <person name="Binder M."/>
            <person name="Bloem J."/>
            <person name="Labutti K."/>
            <person name="Salamov A."/>
            <person name="Andreopoulos B."/>
            <person name="Baker S.E."/>
            <person name="Barry K."/>
            <person name="Bills G."/>
            <person name="Bluhm B.H."/>
            <person name="Cannon C."/>
            <person name="Castanera R."/>
            <person name="Culley D.E."/>
            <person name="Daum C."/>
            <person name="Ezra D."/>
            <person name="Gonzalez J.B."/>
            <person name="Henrissat B."/>
            <person name="Kuo A."/>
            <person name="Liang C."/>
            <person name="Lipzen A."/>
            <person name="Lutzoni F."/>
            <person name="Magnuson J."/>
            <person name="Mondo S."/>
            <person name="Nolan M."/>
            <person name="Ohm R."/>
            <person name="Pangilinan J."/>
            <person name="Park H.-J."/>
            <person name="Ramirez L."/>
            <person name="Alfaro M."/>
            <person name="Sun H."/>
            <person name="Tritt A."/>
            <person name="Yoshinaga Y."/>
            <person name="Zwiers L.-H."/>
            <person name="Turgeon B.G."/>
            <person name="Goodwin S.B."/>
            <person name="Spatafora J.W."/>
            <person name="Crous P.W."/>
            <person name="Grigoriev I.V."/>
        </authorList>
    </citation>
    <scope>NUCLEOTIDE SEQUENCE</scope>
    <source>
        <strain evidence="3">CBS 342.82</strain>
    </source>
</reference>
<reference evidence="3" key="3">
    <citation type="submission" date="2025-08" db="UniProtKB">
        <authorList>
            <consortium name="RefSeq"/>
        </authorList>
    </citation>
    <scope>IDENTIFICATION</scope>
    <source>
        <strain evidence="3">CBS 342.82</strain>
    </source>
</reference>
<dbReference type="AlphaFoldDB" id="A0A6J3M8R3"/>
<proteinExistence type="predicted"/>
<reference evidence="3" key="2">
    <citation type="submission" date="2020-04" db="EMBL/GenBank/DDBJ databases">
        <authorList>
            <consortium name="NCBI Genome Project"/>
        </authorList>
    </citation>
    <scope>NUCLEOTIDE SEQUENCE</scope>
    <source>
        <strain evidence="3">CBS 342.82</strain>
    </source>
</reference>
<feature type="compositionally biased region" description="Basic and acidic residues" evidence="1">
    <location>
        <begin position="333"/>
        <end position="346"/>
    </location>
</feature>
<feature type="compositionally biased region" description="Polar residues" evidence="1">
    <location>
        <begin position="388"/>
        <end position="399"/>
    </location>
</feature>
<feature type="compositionally biased region" description="Low complexity" evidence="1">
    <location>
        <begin position="310"/>
        <end position="327"/>
    </location>
</feature>
<feature type="region of interest" description="Disordered" evidence="1">
    <location>
        <begin position="164"/>
        <end position="235"/>
    </location>
</feature>
<evidence type="ECO:0000256" key="1">
    <source>
        <dbReference type="SAM" id="MobiDB-lite"/>
    </source>
</evidence>
<evidence type="ECO:0000313" key="2">
    <source>
        <dbReference type="Proteomes" id="UP000504637"/>
    </source>
</evidence>
<accession>A0A6J3M8R3</accession>
<organism evidence="3">
    <name type="scientific">Dissoconium aciculare CBS 342.82</name>
    <dbReference type="NCBI Taxonomy" id="1314786"/>
    <lineage>
        <taxon>Eukaryota</taxon>
        <taxon>Fungi</taxon>
        <taxon>Dikarya</taxon>
        <taxon>Ascomycota</taxon>
        <taxon>Pezizomycotina</taxon>
        <taxon>Dothideomycetes</taxon>
        <taxon>Dothideomycetidae</taxon>
        <taxon>Mycosphaerellales</taxon>
        <taxon>Dissoconiaceae</taxon>
        <taxon>Dissoconium</taxon>
    </lineage>
</organism>
<dbReference type="PANTHER" id="PTHR42053">
    <property type="match status" value="1"/>
</dbReference>
<feature type="compositionally biased region" description="Low complexity" evidence="1">
    <location>
        <begin position="356"/>
        <end position="375"/>
    </location>
</feature>
<evidence type="ECO:0000313" key="3">
    <source>
        <dbReference type="RefSeq" id="XP_033461299.1"/>
    </source>
</evidence>
<dbReference type="RefSeq" id="XP_033461299.1">
    <property type="nucleotide sequence ID" value="XM_033607507.1"/>
</dbReference>
<protein>
    <submittedName>
        <fullName evidence="3">Uncharacterized protein</fullName>
    </submittedName>
</protein>
<feature type="region of interest" description="Disordered" evidence="1">
    <location>
        <begin position="249"/>
        <end position="400"/>
    </location>
</feature>
<sequence>MAAVTVTAPVMSASSALNASSAYDKRASNSSFLTTPGSGTFPSELLSPMATSPGFMRREDALKTPITPPSAYLDFLRNMSPAVMSPAASATSARFSFNEKNYANALERSLEALNPKSCTFPSSKPTSSPFLPREIPTTDSTSAASSDKNASTVTTTFNLPLIRKNSLNNRPESPRLIIPPSPFVRPNAPRSASGNNASTPRSYTGTPLSAQPWSASTSFSPRERQDAALSGTPGRVSVRHVITRTVTYCRTPTTTMPLEPAPRGKRRRLGGPGSTNSGTERSDVIRESAEEEVESVRSIGTTLSHRKRSPSQLQQQQQHQQQQQLFGPPLPLKQEKVEPQEERDEKMEIEEELDESSLSSSSSVVSSLSRLSVDLETTEDNKPEETQESGTTPSAQLTSAPAAPIVYDTVESAAAAAIEAITSGSHHIVPPPTPSHPLQQSTLPPTIPEDRDMEDAN</sequence>
<dbReference type="Proteomes" id="UP000504637">
    <property type="component" value="Unplaced"/>
</dbReference>
<feature type="region of interest" description="Disordered" evidence="1">
    <location>
        <begin position="115"/>
        <end position="151"/>
    </location>
</feature>
<keyword evidence="2" id="KW-1185">Reference proteome</keyword>
<name>A0A6J3M8R3_9PEZI</name>